<proteinExistence type="predicted"/>
<dbReference type="GO" id="GO:0046052">
    <property type="term" value="P:UTP catabolic process"/>
    <property type="evidence" value="ECO:0007669"/>
    <property type="project" value="TreeGrafter"/>
</dbReference>
<name>F4GK72_PARC1</name>
<gene>
    <name evidence="2" type="ordered locus">Spico_0616</name>
</gene>
<dbReference type="CDD" id="cd11528">
    <property type="entry name" value="NTP-PPase_MazG_Nterm"/>
    <property type="match status" value="1"/>
</dbReference>
<dbReference type="InterPro" id="IPR048011">
    <property type="entry name" value="NTP-PPase_MazG-like_C"/>
</dbReference>
<dbReference type="InterPro" id="IPR011551">
    <property type="entry name" value="NTP_PyrPHydrolase_MazG"/>
</dbReference>
<sequence>MIEYVYHPAEDFPSAMEQLHRIIGLLRSPEGCPWDRELTAPRTAQSIIDETYEYIDELKNHRISGQREEIGDILINVVTLLHMHEDNASFPATDAINEVCEKLIRRHPHVFTDTVSAHDSTEVLSVWNNVKEEIEGKKAEKENPFSRIPKSLPPLERAYEIQKKMKKVGFEWPDVQGVLNKVCEELDELVDATNTLEPNQERIEEEAGDLLFAVVNLVRFLGFNPAQTLHGANQKLAGRFEAVARLAVERNIPLDKEHMSEMDELWEEVKVSSSHHHPS</sequence>
<dbReference type="Proteomes" id="UP000007939">
    <property type="component" value="Chromosome"/>
</dbReference>
<dbReference type="GO" id="GO:0047429">
    <property type="term" value="F:nucleoside triphosphate diphosphatase activity"/>
    <property type="evidence" value="ECO:0007669"/>
    <property type="project" value="InterPro"/>
</dbReference>
<evidence type="ECO:0000313" key="3">
    <source>
        <dbReference type="Proteomes" id="UP000007939"/>
    </source>
</evidence>
<dbReference type="OrthoDB" id="9808939at2"/>
<feature type="domain" description="NTP pyrophosphohydrolase MazG-like" evidence="1">
    <location>
        <begin position="178"/>
        <end position="241"/>
    </location>
</feature>
<dbReference type="EMBL" id="CP002659">
    <property type="protein sequence ID" value="AEC01844.1"/>
    <property type="molecule type" value="Genomic_DNA"/>
</dbReference>
<dbReference type="KEGG" id="scc:Spico_0616"/>
<dbReference type="AlphaFoldDB" id="F4GK72"/>
<dbReference type="GO" id="GO:0046081">
    <property type="term" value="P:dUTP catabolic process"/>
    <property type="evidence" value="ECO:0007669"/>
    <property type="project" value="TreeGrafter"/>
</dbReference>
<dbReference type="InterPro" id="IPR048015">
    <property type="entry name" value="NTP-PPase_MazG-like_N"/>
</dbReference>
<feature type="domain" description="NTP pyrophosphohydrolase MazG-like" evidence="1">
    <location>
        <begin position="43"/>
        <end position="111"/>
    </location>
</feature>
<dbReference type="CDD" id="cd11529">
    <property type="entry name" value="NTP-PPase_MazG_Cterm"/>
    <property type="match status" value="1"/>
</dbReference>
<dbReference type="GO" id="GO:0046047">
    <property type="term" value="P:TTP catabolic process"/>
    <property type="evidence" value="ECO:0007669"/>
    <property type="project" value="TreeGrafter"/>
</dbReference>
<dbReference type="RefSeq" id="WP_013739240.1">
    <property type="nucleotide sequence ID" value="NC_015436.1"/>
</dbReference>
<dbReference type="NCBIfam" id="NF007113">
    <property type="entry name" value="PRK09562.1"/>
    <property type="match status" value="1"/>
</dbReference>
<dbReference type="GO" id="GO:0006203">
    <property type="term" value="P:dGTP catabolic process"/>
    <property type="evidence" value="ECO:0007669"/>
    <property type="project" value="TreeGrafter"/>
</dbReference>
<dbReference type="Pfam" id="PF03819">
    <property type="entry name" value="MazG"/>
    <property type="match status" value="2"/>
</dbReference>
<dbReference type="eggNOG" id="COG3956">
    <property type="taxonomic scope" value="Bacteria"/>
</dbReference>
<accession>F4GK72</accession>
<dbReference type="Gene3D" id="1.10.287.1080">
    <property type="entry name" value="MazG-like"/>
    <property type="match status" value="2"/>
</dbReference>
<organism evidence="2 3">
    <name type="scientific">Parasphaerochaeta coccoides (strain ATCC BAA-1237 / DSM 17374 / SPN1)</name>
    <name type="common">Sphaerochaeta coccoides</name>
    <dbReference type="NCBI Taxonomy" id="760011"/>
    <lineage>
        <taxon>Bacteria</taxon>
        <taxon>Pseudomonadati</taxon>
        <taxon>Spirochaetota</taxon>
        <taxon>Spirochaetia</taxon>
        <taxon>Spirochaetales</taxon>
        <taxon>Sphaerochaetaceae</taxon>
        <taxon>Parasphaerochaeta</taxon>
    </lineage>
</organism>
<dbReference type="GO" id="GO:0046076">
    <property type="term" value="P:dTTP catabolic process"/>
    <property type="evidence" value="ECO:0007669"/>
    <property type="project" value="TreeGrafter"/>
</dbReference>
<keyword evidence="3" id="KW-1185">Reference proteome</keyword>
<dbReference type="GO" id="GO:0046061">
    <property type="term" value="P:dATP catabolic process"/>
    <property type="evidence" value="ECO:0007669"/>
    <property type="project" value="TreeGrafter"/>
</dbReference>
<reference evidence="3" key="1">
    <citation type="submission" date="2011-04" db="EMBL/GenBank/DDBJ databases">
        <title>The complete genome of Spirochaeta coccoides DSM 17374.</title>
        <authorList>
            <person name="Lucas S."/>
            <person name="Copeland A."/>
            <person name="Lapidus A."/>
            <person name="Bruce D."/>
            <person name="Goodwin L."/>
            <person name="Pitluck S."/>
            <person name="Peters L."/>
            <person name="Kyrpides N."/>
            <person name="Mavromatis K."/>
            <person name="Pagani I."/>
            <person name="Ivanova N."/>
            <person name="Ovchinnikova G."/>
            <person name="Lu M."/>
            <person name="Detter J.C."/>
            <person name="Tapia R."/>
            <person name="Han C."/>
            <person name="Land M."/>
            <person name="Hauser L."/>
            <person name="Markowitz V."/>
            <person name="Cheng J.-F."/>
            <person name="Hugenholtz P."/>
            <person name="Woyke T."/>
            <person name="Wu D."/>
            <person name="Spring S."/>
            <person name="Schroeder M."/>
            <person name="Brambilla E."/>
            <person name="Klenk H.-P."/>
            <person name="Eisen J.A."/>
        </authorList>
    </citation>
    <scope>NUCLEOTIDE SEQUENCE [LARGE SCALE GENOMIC DNA]</scope>
    <source>
        <strain evidence="3">ATCC BAA-1237 / DSM 17374 / SPN1</strain>
    </source>
</reference>
<dbReference type="PANTHER" id="PTHR30522:SF0">
    <property type="entry name" value="NUCLEOSIDE TRIPHOSPHATE PYROPHOSPHOHYDROLASE"/>
    <property type="match status" value="1"/>
</dbReference>
<evidence type="ECO:0000313" key="2">
    <source>
        <dbReference type="EMBL" id="AEC01844.1"/>
    </source>
</evidence>
<dbReference type="SUPFAM" id="SSF101386">
    <property type="entry name" value="all-alpha NTP pyrophosphatases"/>
    <property type="match status" value="2"/>
</dbReference>
<dbReference type="HOGENOM" id="CLU_038356_0_1_12"/>
<dbReference type="InterPro" id="IPR004518">
    <property type="entry name" value="MazG-like_dom"/>
</dbReference>
<dbReference type="PANTHER" id="PTHR30522">
    <property type="entry name" value="NUCLEOSIDE TRIPHOSPHATE PYROPHOSPHOHYDROLASE"/>
    <property type="match status" value="1"/>
</dbReference>
<evidence type="ECO:0000259" key="1">
    <source>
        <dbReference type="Pfam" id="PF03819"/>
    </source>
</evidence>
<reference evidence="2 3" key="2">
    <citation type="journal article" date="2012" name="Stand. Genomic Sci.">
        <title>Complete genome sequence of the termite hindgut bacterium Spirochaeta coccoides type strain (SPN1(T)), reclassification in the genus Sphaerochaeta as Sphaerochaeta coccoides comb. nov. and emendations of the family Spirochaetaceae and the genus Sphaerochaeta.</title>
        <authorList>
            <person name="Abt B."/>
            <person name="Han C."/>
            <person name="Scheuner C."/>
            <person name="Lu M."/>
            <person name="Lapidus A."/>
            <person name="Nolan M."/>
            <person name="Lucas S."/>
            <person name="Hammon N."/>
            <person name="Deshpande S."/>
            <person name="Cheng J.F."/>
            <person name="Tapia R."/>
            <person name="Goodwin L.A."/>
            <person name="Pitluck S."/>
            <person name="Liolios K."/>
            <person name="Pagani I."/>
            <person name="Ivanova N."/>
            <person name="Mavromatis K."/>
            <person name="Mikhailova N."/>
            <person name="Huntemann M."/>
            <person name="Pati A."/>
            <person name="Chen A."/>
            <person name="Palaniappan K."/>
            <person name="Land M."/>
            <person name="Hauser L."/>
            <person name="Brambilla E.M."/>
            <person name="Rohde M."/>
            <person name="Spring S."/>
            <person name="Gronow S."/>
            <person name="Goker M."/>
            <person name="Woyke T."/>
            <person name="Bristow J."/>
            <person name="Eisen J.A."/>
            <person name="Markowitz V."/>
            <person name="Hugenholtz P."/>
            <person name="Kyrpides N.C."/>
            <person name="Klenk H.P."/>
            <person name="Detter J.C."/>
        </authorList>
    </citation>
    <scope>NUCLEOTIDE SEQUENCE [LARGE SCALE GENOMIC DNA]</scope>
    <source>
        <strain evidence="3">ATCC BAA-1237 / DSM 17374 / SPN1</strain>
    </source>
</reference>
<dbReference type="STRING" id="760011.Spico_0616"/>
<protein>
    <submittedName>
        <fullName evidence="2">MazG family protein</fullName>
    </submittedName>
</protein>
<dbReference type="NCBIfam" id="TIGR00444">
    <property type="entry name" value="mazG"/>
    <property type="match status" value="1"/>
</dbReference>